<gene>
    <name evidence="1" type="ORF">pdam_00015439</name>
</gene>
<name>A0A3M6UBL3_POCDA</name>
<evidence type="ECO:0000313" key="2">
    <source>
        <dbReference type="Proteomes" id="UP000275408"/>
    </source>
</evidence>
<proteinExistence type="predicted"/>
<comment type="caution">
    <text evidence="1">The sequence shown here is derived from an EMBL/GenBank/DDBJ whole genome shotgun (WGS) entry which is preliminary data.</text>
</comment>
<keyword evidence="2" id="KW-1185">Reference proteome</keyword>
<feature type="non-terminal residue" evidence="1">
    <location>
        <position position="85"/>
    </location>
</feature>
<evidence type="ECO:0000313" key="1">
    <source>
        <dbReference type="EMBL" id="RMX50939.1"/>
    </source>
</evidence>
<reference evidence="1 2" key="1">
    <citation type="journal article" date="2018" name="Sci. Rep.">
        <title>Comparative analysis of the Pocillopora damicornis genome highlights role of immune system in coral evolution.</title>
        <authorList>
            <person name="Cunning R."/>
            <person name="Bay R.A."/>
            <person name="Gillette P."/>
            <person name="Baker A.C."/>
            <person name="Traylor-Knowles N."/>
        </authorList>
    </citation>
    <scope>NUCLEOTIDE SEQUENCE [LARGE SCALE GENOMIC DNA]</scope>
    <source>
        <strain evidence="1">RSMAS</strain>
        <tissue evidence="1">Whole animal</tissue>
    </source>
</reference>
<dbReference type="EMBL" id="RCHS01001877">
    <property type="protein sequence ID" value="RMX50939.1"/>
    <property type="molecule type" value="Genomic_DNA"/>
</dbReference>
<dbReference type="AlphaFoldDB" id="A0A3M6UBL3"/>
<sequence length="85" mass="9865">MEWSFIFTQMTRRFVIFLSILLSCCLSNKLKLNVNKTELLIIGSQFRPTLRFPPVALDDGSVILPSEYARNFGVTFDIILNFEHH</sequence>
<organism evidence="1 2">
    <name type="scientific">Pocillopora damicornis</name>
    <name type="common">Cauliflower coral</name>
    <name type="synonym">Millepora damicornis</name>
    <dbReference type="NCBI Taxonomy" id="46731"/>
    <lineage>
        <taxon>Eukaryota</taxon>
        <taxon>Metazoa</taxon>
        <taxon>Cnidaria</taxon>
        <taxon>Anthozoa</taxon>
        <taxon>Hexacorallia</taxon>
        <taxon>Scleractinia</taxon>
        <taxon>Astrocoeniina</taxon>
        <taxon>Pocilloporidae</taxon>
        <taxon>Pocillopora</taxon>
    </lineage>
</organism>
<accession>A0A3M6UBL3</accession>
<protein>
    <submittedName>
        <fullName evidence="1">Uncharacterized protein</fullName>
    </submittedName>
</protein>
<dbReference type="Proteomes" id="UP000275408">
    <property type="component" value="Unassembled WGS sequence"/>
</dbReference>